<protein>
    <submittedName>
        <fullName evidence="1">Uncharacterized protein</fullName>
    </submittedName>
</protein>
<organism evidence="1 2">
    <name type="scientific">Amanita muscaria (strain Koide BX008)</name>
    <dbReference type="NCBI Taxonomy" id="946122"/>
    <lineage>
        <taxon>Eukaryota</taxon>
        <taxon>Fungi</taxon>
        <taxon>Dikarya</taxon>
        <taxon>Basidiomycota</taxon>
        <taxon>Agaricomycotina</taxon>
        <taxon>Agaricomycetes</taxon>
        <taxon>Agaricomycetidae</taxon>
        <taxon>Agaricales</taxon>
        <taxon>Pluteineae</taxon>
        <taxon>Amanitaceae</taxon>
        <taxon>Amanita</taxon>
    </lineage>
</organism>
<feature type="non-terminal residue" evidence="1">
    <location>
        <position position="1"/>
    </location>
</feature>
<proteinExistence type="predicted"/>
<dbReference type="InParanoid" id="A0A0C2W296"/>
<feature type="non-terminal residue" evidence="1">
    <location>
        <position position="143"/>
    </location>
</feature>
<accession>A0A0C2W296</accession>
<dbReference type="Proteomes" id="UP000054549">
    <property type="component" value="Unassembled WGS sequence"/>
</dbReference>
<dbReference type="AlphaFoldDB" id="A0A0C2W296"/>
<dbReference type="HOGENOM" id="CLU_130748_0_0_1"/>
<dbReference type="OrthoDB" id="2803597at2759"/>
<reference evidence="1 2" key="1">
    <citation type="submission" date="2014-04" db="EMBL/GenBank/DDBJ databases">
        <title>Evolutionary Origins and Diversification of the Mycorrhizal Mutualists.</title>
        <authorList>
            <consortium name="DOE Joint Genome Institute"/>
            <consortium name="Mycorrhizal Genomics Consortium"/>
            <person name="Kohler A."/>
            <person name="Kuo A."/>
            <person name="Nagy L.G."/>
            <person name="Floudas D."/>
            <person name="Copeland A."/>
            <person name="Barry K.W."/>
            <person name="Cichocki N."/>
            <person name="Veneault-Fourrey C."/>
            <person name="LaButti K."/>
            <person name="Lindquist E.A."/>
            <person name="Lipzen A."/>
            <person name="Lundell T."/>
            <person name="Morin E."/>
            <person name="Murat C."/>
            <person name="Riley R."/>
            <person name="Ohm R."/>
            <person name="Sun H."/>
            <person name="Tunlid A."/>
            <person name="Henrissat B."/>
            <person name="Grigoriev I.V."/>
            <person name="Hibbett D.S."/>
            <person name="Martin F."/>
        </authorList>
    </citation>
    <scope>NUCLEOTIDE SEQUENCE [LARGE SCALE GENOMIC DNA]</scope>
    <source>
        <strain evidence="1 2">Koide BX008</strain>
    </source>
</reference>
<name>A0A0C2W296_AMAMK</name>
<sequence length="143" mass="16008">HRECNTELTDGCTRCGPKQTGTCCDLHNPDAFAYIQSPVIKPSRKQPCSSIPKHVVDETDTGLLRALENWRCNETEKTYGKHYLRNLGPGLVMGTAVRDRIVECARFSKIRTIADLEKETKWDSASEHGAAIIAIITEHYPLP</sequence>
<keyword evidence="2" id="KW-1185">Reference proteome</keyword>
<evidence type="ECO:0000313" key="1">
    <source>
        <dbReference type="EMBL" id="KIL55217.1"/>
    </source>
</evidence>
<evidence type="ECO:0000313" key="2">
    <source>
        <dbReference type="Proteomes" id="UP000054549"/>
    </source>
</evidence>
<dbReference type="EMBL" id="KN818548">
    <property type="protein sequence ID" value="KIL55217.1"/>
    <property type="molecule type" value="Genomic_DNA"/>
</dbReference>
<gene>
    <name evidence="1" type="ORF">M378DRAFT_42169</name>
</gene>